<gene>
    <name evidence="5" type="ORF">ACFFNY_21225</name>
</gene>
<dbReference type="PANTHER" id="PTHR44085:SF2">
    <property type="entry name" value="SEPIAPTERIN REDUCTASE"/>
    <property type="match status" value="1"/>
</dbReference>
<dbReference type="EMBL" id="JBHMAG010000014">
    <property type="protein sequence ID" value="MFB9754098.1"/>
    <property type="molecule type" value="Genomic_DNA"/>
</dbReference>
<name>A0ABV5W0J9_9BACL</name>
<evidence type="ECO:0000256" key="1">
    <source>
        <dbReference type="ARBA" id="ARBA00004496"/>
    </source>
</evidence>
<dbReference type="InterPro" id="IPR002347">
    <property type="entry name" value="SDR_fam"/>
</dbReference>
<keyword evidence="6" id="KW-1185">Reference proteome</keyword>
<evidence type="ECO:0000313" key="5">
    <source>
        <dbReference type="EMBL" id="MFB9754098.1"/>
    </source>
</evidence>
<comment type="subcellular location">
    <subcellularLocation>
        <location evidence="1">Cytoplasm</location>
    </subcellularLocation>
</comment>
<evidence type="ECO:0000256" key="3">
    <source>
        <dbReference type="ARBA" id="ARBA00022857"/>
    </source>
</evidence>
<sequence>MKYIILTGASRGIGEALCRKLLSNHHHLLCVSRKKNDSLIAFAHSEQYKMDYFEFDLNNVHEIDELMRNIFGRIDSSNMESIYLINNAGIVFNRLIEETDPASIIQLLNINLVSPMILTGKR</sequence>
<accession>A0ABV5W0J9</accession>
<evidence type="ECO:0000313" key="6">
    <source>
        <dbReference type="Proteomes" id="UP001589619"/>
    </source>
</evidence>
<comment type="caution">
    <text evidence="5">The sequence shown here is derived from an EMBL/GenBank/DDBJ whole genome shotgun (WGS) entry which is preliminary data.</text>
</comment>
<dbReference type="InterPro" id="IPR036291">
    <property type="entry name" value="NAD(P)-bd_dom_sf"/>
</dbReference>
<dbReference type="CDD" id="cd05233">
    <property type="entry name" value="SDR_c"/>
    <property type="match status" value="1"/>
</dbReference>
<protein>
    <submittedName>
        <fullName evidence="5">SDR family NAD(P)-dependent oxidoreductase</fullName>
    </submittedName>
</protein>
<organism evidence="5 6">
    <name type="scientific">Paenibacillus hodogayensis</name>
    <dbReference type="NCBI Taxonomy" id="279208"/>
    <lineage>
        <taxon>Bacteria</taxon>
        <taxon>Bacillati</taxon>
        <taxon>Bacillota</taxon>
        <taxon>Bacilli</taxon>
        <taxon>Bacillales</taxon>
        <taxon>Paenibacillaceae</taxon>
        <taxon>Paenibacillus</taxon>
    </lineage>
</organism>
<dbReference type="SUPFAM" id="SSF51735">
    <property type="entry name" value="NAD(P)-binding Rossmann-fold domains"/>
    <property type="match status" value="1"/>
</dbReference>
<dbReference type="RefSeq" id="WP_344914357.1">
    <property type="nucleotide sequence ID" value="NZ_BAAAYO010000013.1"/>
</dbReference>
<proteinExistence type="predicted"/>
<keyword evidence="2" id="KW-0963">Cytoplasm</keyword>
<dbReference type="InterPro" id="IPR051721">
    <property type="entry name" value="Biopterin_syn/organic_redct"/>
</dbReference>
<dbReference type="Gene3D" id="3.40.50.720">
    <property type="entry name" value="NAD(P)-binding Rossmann-like Domain"/>
    <property type="match status" value="1"/>
</dbReference>
<evidence type="ECO:0000256" key="4">
    <source>
        <dbReference type="ARBA" id="ARBA00023002"/>
    </source>
</evidence>
<keyword evidence="3" id="KW-0521">NADP</keyword>
<keyword evidence="4" id="KW-0560">Oxidoreductase</keyword>
<dbReference type="Proteomes" id="UP001589619">
    <property type="component" value="Unassembled WGS sequence"/>
</dbReference>
<reference evidence="5 6" key="1">
    <citation type="submission" date="2024-09" db="EMBL/GenBank/DDBJ databases">
        <authorList>
            <person name="Sun Q."/>
            <person name="Mori K."/>
        </authorList>
    </citation>
    <scope>NUCLEOTIDE SEQUENCE [LARGE SCALE GENOMIC DNA]</scope>
    <source>
        <strain evidence="5 6">JCM 12520</strain>
    </source>
</reference>
<dbReference type="Pfam" id="PF00106">
    <property type="entry name" value="adh_short"/>
    <property type="match status" value="1"/>
</dbReference>
<dbReference type="PANTHER" id="PTHR44085">
    <property type="entry name" value="SEPIAPTERIN REDUCTASE"/>
    <property type="match status" value="1"/>
</dbReference>
<evidence type="ECO:0000256" key="2">
    <source>
        <dbReference type="ARBA" id="ARBA00022490"/>
    </source>
</evidence>